<dbReference type="Pfam" id="PF09425">
    <property type="entry name" value="Jas_motif"/>
    <property type="match status" value="1"/>
</dbReference>
<dbReference type="GO" id="GO:2000022">
    <property type="term" value="P:regulation of jasmonic acid mediated signaling pathway"/>
    <property type="evidence" value="ECO:0007669"/>
    <property type="project" value="UniProtKB-UniRule"/>
</dbReference>
<comment type="function">
    <text evidence="2">Repressor of jasmonate responses.</text>
</comment>
<dbReference type="InterPro" id="IPR040390">
    <property type="entry name" value="TIFY/JAZ"/>
</dbReference>
<evidence type="ECO:0000259" key="3">
    <source>
        <dbReference type="PROSITE" id="PS51320"/>
    </source>
</evidence>
<feature type="domain" description="Tify" evidence="3">
    <location>
        <begin position="95"/>
        <end position="130"/>
    </location>
</feature>
<organism evidence="4 5">
    <name type="scientific">Tagetes erecta</name>
    <name type="common">African marigold</name>
    <dbReference type="NCBI Taxonomy" id="13708"/>
    <lineage>
        <taxon>Eukaryota</taxon>
        <taxon>Viridiplantae</taxon>
        <taxon>Streptophyta</taxon>
        <taxon>Embryophyta</taxon>
        <taxon>Tracheophyta</taxon>
        <taxon>Spermatophyta</taxon>
        <taxon>Magnoliopsida</taxon>
        <taxon>eudicotyledons</taxon>
        <taxon>Gunneridae</taxon>
        <taxon>Pentapetalae</taxon>
        <taxon>asterids</taxon>
        <taxon>campanulids</taxon>
        <taxon>Asterales</taxon>
        <taxon>Asteraceae</taxon>
        <taxon>Asteroideae</taxon>
        <taxon>Heliantheae alliance</taxon>
        <taxon>Tageteae</taxon>
        <taxon>Tagetes</taxon>
    </lineage>
</organism>
<dbReference type="EMBL" id="JAUHHV010000007">
    <property type="protein sequence ID" value="KAK1416929.1"/>
    <property type="molecule type" value="Genomic_DNA"/>
</dbReference>
<gene>
    <name evidence="4" type="ORF">QVD17_26048</name>
</gene>
<evidence type="ECO:0000256" key="2">
    <source>
        <dbReference type="RuleBase" id="RU369065"/>
    </source>
</evidence>
<keyword evidence="5" id="KW-1185">Reference proteome</keyword>
<dbReference type="AlphaFoldDB" id="A0AAD8NPQ8"/>
<name>A0AAD8NPQ8_TARER</name>
<dbReference type="PANTHER" id="PTHR33077">
    <property type="entry name" value="PROTEIN TIFY 4A-RELATED-RELATED"/>
    <property type="match status" value="1"/>
</dbReference>
<dbReference type="SMART" id="SM00979">
    <property type="entry name" value="TIFY"/>
    <property type="match status" value="1"/>
</dbReference>
<dbReference type="GO" id="GO:0005634">
    <property type="term" value="C:nucleus"/>
    <property type="evidence" value="ECO:0007669"/>
    <property type="project" value="UniProtKB-SubCell"/>
</dbReference>
<comment type="domain">
    <text evidence="2">The jas domain is required for interaction with COI1.</text>
</comment>
<dbReference type="PROSITE" id="PS51320">
    <property type="entry name" value="TIFY"/>
    <property type="match status" value="1"/>
</dbReference>
<proteinExistence type="inferred from homology"/>
<reference evidence="4" key="1">
    <citation type="journal article" date="2023" name="bioRxiv">
        <title>Improved chromosome-level genome assembly for marigold (Tagetes erecta).</title>
        <authorList>
            <person name="Jiang F."/>
            <person name="Yuan L."/>
            <person name="Wang S."/>
            <person name="Wang H."/>
            <person name="Xu D."/>
            <person name="Wang A."/>
            <person name="Fan W."/>
        </authorList>
    </citation>
    <scope>NUCLEOTIDE SEQUENCE</scope>
    <source>
        <strain evidence="4">WSJ</strain>
        <tissue evidence="4">Leaf</tissue>
    </source>
</reference>
<keyword evidence="2" id="KW-0539">Nucleus</keyword>
<dbReference type="InterPro" id="IPR018467">
    <property type="entry name" value="CCT_CS"/>
</dbReference>
<dbReference type="GO" id="GO:0031347">
    <property type="term" value="P:regulation of defense response"/>
    <property type="evidence" value="ECO:0007669"/>
    <property type="project" value="UniProtKB-UniRule"/>
</dbReference>
<accession>A0AAD8NPQ8</accession>
<dbReference type="PANTHER" id="PTHR33077:SF66">
    <property type="entry name" value="PROTEIN TIFY"/>
    <property type="match status" value="1"/>
</dbReference>
<dbReference type="GO" id="GO:0009611">
    <property type="term" value="P:response to wounding"/>
    <property type="evidence" value="ECO:0007669"/>
    <property type="project" value="UniProtKB-UniRule"/>
</dbReference>
<dbReference type="Pfam" id="PF06200">
    <property type="entry name" value="tify"/>
    <property type="match status" value="1"/>
</dbReference>
<protein>
    <recommendedName>
        <fullName evidence="2">Protein TIFY</fullName>
    </recommendedName>
    <alternativeName>
        <fullName evidence="2">Jasmonate ZIM domain-containing protein</fullName>
    </alternativeName>
</protein>
<dbReference type="InterPro" id="IPR010399">
    <property type="entry name" value="Tify_dom"/>
</dbReference>
<comment type="caution">
    <text evidence="4">The sequence shown here is derived from an EMBL/GenBank/DDBJ whole genome shotgun (WGS) entry which is preliminary data.</text>
</comment>
<comment type="similarity">
    <text evidence="1 2">Belongs to the TIFY/JAZ family.</text>
</comment>
<keyword evidence="2" id="KW-1184">Jasmonic acid signaling pathway</keyword>
<dbReference type="Proteomes" id="UP001229421">
    <property type="component" value="Unassembled WGS sequence"/>
</dbReference>
<evidence type="ECO:0000313" key="5">
    <source>
        <dbReference type="Proteomes" id="UP001229421"/>
    </source>
</evidence>
<sequence>MSTDNNCFPVTSKAKSSFAMTCNRLSFYLKEKRSLTNLEIDEKFDVKGTEKNTETVDLLSGIETTIQTSVNTDKSINRLPRYVNVDSFCEPEDSTGSKTAQMTIFYRGKVLVFDSISADKARDLMLAASGGSCSDNQIQNSNRIQSVSAITSCEGLGSQVQIHPKQKVNGSDLPIARRASLHRFLAKRKDRATEIAPYQLHNPCMAVVASSNHKFDLNL</sequence>
<evidence type="ECO:0000313" key="4">
    <source>
        <dbReference type="EMBL" id="KAK1416929.1"/>
    </source>
</evidence>
<comment type="subcellular location">
    <subcellularLocation>
        <location evidence="2">Nucleus</location>
    </subcellularLocation>
</comment>
<evidence type="ECO:0000256" key="1">
    <source>
        <dbReference type="ARBA" id="ARBA00008614"/>
    </source>
</evidence>